<dbReference type="CDD" id="cd13399">
    <property type="entry name" value="Slt35-like"/>
    <property type="match status" value="1"/>
</dbReference>
<name>A0A919RHJ7_9ACTN</name>
<proteinExistence type="predicted"/>
<comment type="caution">
    <text evidence="4">The sequence shown here is derived from an EMBL/GenBank/DDBJ whole genome shotgun (WGS) entry which is preliminary data.</text>
</comment>
<dbReference type="EMBL" id="BOOW01000013">
    <property type="protein sequence ID" value="GII91974.1"/>
    <property type="molecule type" value="Genomic_DNA"/>
</dbReference>
<dbReference type="Gene3D" id="1.10.530.10">
    <property type="match status" value="1"/>
</dbReference>
<evidence type="ECO:0000259" key="3">
    <source>
        <dbReference type="Pfam" id="PF13406"/>
    </source>
</evidence>
<keyword evidence="5" id="KW-1185">Reference proteome</keyword>
<evidence type="ECO:0000313" key="4">
    <source>
        <dbReference type="EMBL" id="GII91974.1"/>
    </source>
</evidence>
<feature type="compositionally biased region" description="Gly residues" evidence="1">
    <location>
        <begin position="74"/>
        <end position="119"/>
    </location>
</feature>
<feature type="transmembrane region" description="Helical" evidence="2">
    <location>
        <begin position="6"/>
        <end position="31"/>
    </location>
</feature>
<dbReference type="AlphaFoldDB" id="A0A919RHJ7"/>
<evidence type="ECO:0000256" key="2">
    <source>
        <dbReference type="SAM" id="Phobius"/>
    </source>
</evidence>
<feature type="compositionally biased region" description="Gly residues" evidence="1">
    <location>
        <begin position="53"/>
        <end position="64"/>
    </location>
</feature>
<accession>A0A919RHJ7</accession>
<dbReference type="Pfam" id="PF13406">
    <property type="entry name" value="SLT_2"/>
    <property type="match status" value="1"/>
</dbReference>
<dbReference type="PANTHER" id="PTHR30163">
    <property type="entry name" value="MEMBRANE-BOUND LYTIC MUREIN TRANSGLYCOSYLASE B"/>
    <property type="match status" value="1"/>
</dbReference>
<dbReference type="GO" id="GO:0009253">
    <property type="term" value="P:peptidoglycan catabolic process"/>
    <property type="evidence" value="ECO:0007669"/>
    <property type="project" value="TreeGrafter"/>
</dbReference>
<dbReference type="InterPro" id="IPR023346">
    <property type="entry name" value="Lysozyme-like_dom_sf"/>
</dbReference>
<keyword evidence="2" id="KW-1133">Transmembrane helix</keyword>
<keyword evidence="2" id="KW-0812">Transmembrane</keyword>
<evidence type="ECO:0000256" key="1">
    <source>
        <dbReference type="SAM" id="MobiDB-lite"/>
    </source>
</evidence>
<feature type="domain" description="Transglycosylase SLT" evidence="3">
    <location>
        <begin position="397"/>
        <end position="451"/>
    </location>
</feature>
<dbReference type="SUPFAM" id="SSF53955">
    <property type="entry name" value="Lysozyme-like"/>
    <property type="match status" value="1"/>
</dbReference>
<dbReference type="InterPro" id="IPR043426">
    <property type="entry name" value="MltB-like"/>
</dbReference>
<feature type="region of interest" description="Disordered" evidence="1">
    <location>
        <begin position="50"/>
        <end position="165"/>
    </location>
</feature>
<feature type="compositionally biased region" description="Low complexity" evidence="1">
    <location>
        <begin position="120"/>
        <end position="149"/>
    </location>
</feature>
<sequence>MSRLPGWKVVFAILGVVTALSVAGVSLYVILRAEVRRSGESPVVNTLELSEGGLAGGGQSGPVGDGAPFPSGAGQSGPAGGGAPVGVGQAGPAGDGAPVGVGQAGPVGDGAPVGMGGAGAPAPTSAALDALRPNTTKPSPTPSAGTASPGAPPRGGGPGVTPTPPKLLAIAKSAVSRETVNRISRLKHVQKVTLADAGAVRVSGQGISLLAVDPVEFRSWTPKAIADEPAVWSALAGGEFIAEMAAAKRLGLRLGARYQLGTGPSTRLAASATFGLPGVDGIVSLDVGRRLGLFPEVAVLVHTADTPPATVGRGVGRLLGKGAQIVTLGERRAPTSKSPAAAAAAPARGAQKVIVGRPASYLDLYRASAAVCPGMSWTVLAAIGQVESSHGRNNGPSSAGALGPMQFMPATWKAYGVDGDGDGKADIWSPYDAVPSAANYLCANGANQGAQKLRKALWFYNHSWAYVDKVLGVARGYEAAY</sequence>
<dbReference type="PANTHER" id="PTHR30163:SF8">
    <property type="entry name" value="LYTIC MUREIN TRANSGLYCOSYLASE"/>
    <property type="match status" value="1"/>
</dbReference>
<dbReference type="Proteomes" id="UP000606172">
    <property type="component" value="Unassembled WGS sequence"/>
</dbReference>
<reference evidence="4" key="1">
    <citation type="submission" date="2021-01" db="EMBL/GenBank/DDBJ databases">
        <title>Whole genome shotgun sequence of Sinosporangium siamense NBRC 109515.</title>
        <authorList>
            <person name="Komaki H."/>
            <person name="Tamura T."/>
        </authorList>
    </citation>
    <scope>NUCLEOTIDE SEQUENCE</scope>
    <source>
        <strain evidence="4">NBRC 109515</strain>
    </source>
</reference>
<dbReference type="InterPro" id="IPR031304">
    <property type="entry name" value="SLT_2"/>
</dbReference>
<gene>
    <name evidence="4" type="ORF">Ssi02_22050</name>
</gene>
<evidence type="ECO:0000313" key="5">
    <source>
        <dbReference type="Proteomes" id="UP000606172"/>
    </source>
</evidence>
<protein>
    <recommendedName>
        <fullName evidence="3">Transglycosylase SLT domain-containing protein</fullName>
    </recommendedName>
</protein>
<keyword evidence="2" id="KW-0472">Membrane</keyword>
<dbReference type="GO" id="GO:0008933">
    <property type="term" value="F:peptidoglycan lytic transglycosylase activity"/>
    <property type="evidence" value="ECO:0007669"/>
    <property type="project" value="TreeGrafter"/>
</dbReference>
<organism evidence="4 5">
    <name type="scientific">Sinosporangium siamense</name>
    <dbReference type="NCBI Taxonomy" id="1367973"/>
    <lineage>
        <taxon>Bacteria</taxon>
        <taxon>Bacillati</taxon>
        <taxon>Actinomycetota</taxon>
        <taxon>Actinomycetes</taxon>
        <taxon>Streptosporangiales</taxon>
        <taxon>Streptosporangiaceae</taxon>
        <taxon>Sinosporangium</taxon>
    </lineage>
</organism>